<dbReference type="PROSITE" id="PS50011">
    <property type="entry name" value="PROTEIN_KINASE_DOM"/>
    <property type="match status" value="1"/>
</dbReference>
<dbReference type="GO" id="GO:0004672">
    <property type="term" value="F:protein kinase activity"/>
    <property type="evidence" value="ECO:0007669"/>
    <property type="project" value="InterPro"/>
</dbReference>
<dbReference type="EMBL" id="JAACJJ010000033">
    <property type="protein sequence ID" value="KAF5317547.1"/>
    <property type="molecule type" value="Genomic_DNA"/>
</dbReference>
<dbReference type="SUPFAM" id="SSF56112">
    <property type="entry name" value="Protein kinase-like (PK-like)"/>
    <property type="match status" value="1"/>
</dbReference>
<sequence length="151" mass="16638">MPAKHGKRSLTLFKDALVCGSLALPVPVDNSISFEMVIAESALDVDNIALPDLTESILKDGPFAIEHGGYSDIWTGVWKKDDAEVKVAIKALRVSTSDPLRKENLVKRELRIWSQLKHPHVLELCGTVSNFGPYVSMIVEIADGLSYLMAY</sequence>
<dbReference type="AlphaFoldDB" id="A0A8H5EZ23"/>
<name>A0A8H5EZ23_9AGAR</name>
<gene>
    <name evidence="2" type="ORF">D9619_013144</name>
</gene>
<evidence type="ECO:0000259" key="1">
    <source>
        <dbReference type="PROSITE" id="PS50011"/>
    </source>
</evidence>
<dbReference type="Pfam" id="PF07714">
    <property type="entry name" value="PK_Tyr_Ser-Thr"/>
    <property type="match status" value="1"/>
</dbReference>
<reference evidence="2 3" key="1">
    <citation type="journal article" date="2020" name="ISME J.">
        <title>Uncovering the hidden diversity of litter-decomposition mechanisms in mushroom-forming fungi.</title>
        <authorList>
            <person name="Floudas D."/>
            <person name="Bentzer J."/>
            <person name="Ahren D."/>
            <person name="Johansson T."/>
            <person name="Persson P."/>
            <person name="Tunlid A."/>
        </authorList>
    </citation>
    <scope>NUCLEOTIDE SEQUENCE [LARGE SCALE GENOMIC DNA]</scope>
    <source>
        <strain evidence="2 3">CBS 101986</strain>
    </source>
</reference>
<dbReference type="InterPro" id="IPR011009">
    <property type="entry name" value="Kinase-like_dom_sf"/>
</dbReference>
<dbReference type="OrthoDB" id="4062651at2759"/>
<accession>A0A8H5EZ23</accession>
<proteinExistence type="predicted"/>
<dbReference type="InterPro" id="IPR001245">
    <property type="entry name" value="Ser-Thr/Tyr_kinase_cat_dom"/>
</dbReference>
<keyword evidence="3" id="KW-1185">Reference proteome</keyword>
<dbReference type="GO" id="GO:0005524">
    <property type="term" value="F:ATP binding"/>
    <property type="evidence" value="ECO:0007669"/>
    <property type="project" value="InterPro"/>
</dbReference>
<protein>
    <recommendedName>
        <fullName evidence="1">Protein kinase domain-containing protein</fullName>
    </recommendedName>
</protein>
<dbReference type="Proteomes" id="UP000567179">
    <property type="component" value="Unassembled WGS sequence"/>
</dbReference>
<feature type="domain" description="Protein kinase" evidence="1">
    <location>
        <begin position="59"/>
        <end position="151"/>
    </location>
</feature>
<evidence type="ECO:0000313" key="3">
    <source>
        <dbReference type="Proteomes" id="UP000567179"/>
    </source>
</evidence>
<organism evidence="2 3">
    <name type="scientific">Psilocybe cf. subviscida</name>
    <dbReference type="NCBI Taxonomy" id="2480587"/>
    <lineage>
        <taxon>Eukaryota</taxon>
        <taxon>Fungi</taxon>
        <taxon>Dikarya</taxon>
        <taxon>Basidiomycota</taxon>
        <taxon>Agaricomycotina</taxon>
        <taxon>Agaricomycetes</taxon>
        <taxon>Agaricomycetidae</taxon>
        <taxon>Agaricales</taxon>
        <taxon>Agaricineae</taxon>
        <taxon>Strophariaceae</taxon>
        <taxon>Psilocybe</taxon>
    </lineage>
</organism>
<dbReference type="Gene3D" id="3.30.200.20">
    <property type="entry name" value="Phosphorylase Kinase, domain 1"/>
    <property type="match status" value="1"/>
</dbReference>
<dbReference type="InterPro" id="IPR000719">
    <property type="entry name" value="Prot_kinase_dom"/>
</dbReference>
<comment type="caution">
    <text evidence="2">The sequence shown here is derived from an EMBL/GenBank/DDBJ whole genome shotgun (WGS) entry which is preliminary data.</text>
</comment>
<evidence type="ECO:0000313" key="2">
    <source>
        <dbReference type="EMBL" id="KAF5317547.1"/>
    </source>
</evidence>